<organism evidence="12 13">
    <name type="scientific">Polyrhizophydium stewartii</name>
    <dbReference type="NCBI Taxonomy" id="2732419"/>
    <lineage>
        <taxon>Eukaryota</taxon>
        <taxon>Fungi</taxon>
        <taxon>Fungi incertae sedis</taxon>
        <taxon>Chytridiomycota</taxon>
        <taxon>Chytridiomycota incertae sedis</taxon>
        <taxon>Chytridiomycetes</taxon>
        <taxon>Rhizophydiales</taxon>
        <taxon>Rhizophydiales incertae sedis</taxon>
        <taxon>Polyrhizophydium</taxon>
    </lineage>
</organism>
<evidence type="ECO:0000256" key="7">
    <source>
        <dbReference type="ARBA" id="ARBA00022989"/>
    </source>
</evidence>
<feature type="compositionally biased region" description="Basic and acidic residues" evidence="11">
    <location>
        <begin position="157"/>
        <end position="171"/>
    </location>
</feature>
<keyword evidence="9" id="KW-0496">Mitochondrion</keyword>
<evidence type="ECO:0000256" key="2">
    <source>
        <dbReference type="ARBA" id="ARBA00008444"/>
    </source>
</evidence>
<keyword evidence="6" id="KW-0653">Protein transport</keyword>
<dbReference type="Proteomes" id="UP001527925">
    <property type="component" value="Unassembled WGS sequence"/>
</dbReference>
<feature type="compositionally biased region" description="Low complexity" evidence="11">
    <location>
        <begin position="172"/>
        <end position="201"/>
    </location>
</feature>
<gene>
    <name evidence="12" type="primary">TIM17</name>
    <name evidence="12" type="ORF">HK105_200690</name>
</gene>
<dbReference type="PANTHER" id="PTHR10485:SF0">
    <property type="entry name" value="AT05822P-RELATED"/>
    <property type="match status" value="1"/>
</dbReference>
<dbReference type="Pfam" id="PF02466">
    <property type="entry name" value="Tim17"/>
    <property type="match status" value="1"/>
</dbReference>
<protein>
    <submittedName>
        <fullName evidence="12">Translocase of the inner membrane</fullName>
    </submittedName>
</protein>
<proteinExistence type="inferred from homology"/>
<evidence type="ECO:0000256" key="5">
    <source>
        <dbReference type="ARBA" id="ARBA00022792"/>
    </source>
</evidence>
<sequence>MANGEATHTADHTRDPCPYNIVSDVGIGFAMGAIGGTFWHGFKGYRNAPYEDRWRSAISSIKARAPIAGGSFAVWSGLFNAFDCAIVHTRDKEDGWNRIMAGAATGAVLAVRSGPKVMAISAGMGAVILAVMEGLGHALTRASAAAYDPQPPISPEQLKKQREEQKLKQKQQEQAQLAAASPVLAADPAPAYSAPSAQPQPAGVPGLLGFQGGLLRGRQSSA</sequence>
<evidence type="ECO:0000256" key="4">
    <source>
        <dbReference type="ARBA" id="ARBA00022692"/>
    </source>
</evidence>
<comment type="caution">
    <text evidence="12">The sequence shown here is derived from an EMBL/GenBank/DDBJ whole genome shotgun (WGS) entry which is preliminary data.</text>
</comment>
<keyword evidence="3" id="KW-0813">Transport</keyword>
<evidence type="ECO:0000313" key="12">
    <source>
        <dbReference type="EMBL" id="KAL2919773.1"/>
    </source>
</evidence>
<comment type="subcellular location">
    <subcellularLocation>
        <location evidence="1">Mitochondrion inner membrane</location>
        <topology evidence="1">Multi-pass membrane protein</topology>
    </subcellularLocation>
</comment>
<evidence type="ECO:0000256" key="10">
    <source>
        <dbReference type="ARBA" id="ARBA00023136"/>
    </source>
</evidence>
<feature type="region of interest" description="Disordered" evidence="11">
    <location>
        <begin position="146"/>
        <end position="210"/>
    </location>
</feature>
<evidence type="ECO:0000256" key="9">
    <source>
        <dbReference type="ARBA" id="ARBA00023128"/>
    </source>
</evidence>
<evidence type="ECO:0000256" key="1">
    <source>
        <dbReference type="ARBA" id="ARBA00004448"/>
    </source>
</evidence>
<dbReference type="PANTHER" id="PTHR10485">
    <property type="entry name" value="MITOCHONDRIAL IMPORT INNER MEMBRANE TRANSLOCASE SUBUNIT TIM-17"/>
    <property type="match status" value="1"/>
</dbReference>
<evidence type="ECO:0000256" key="3">
    <source>
        <dbReference type="ARBA" id="ARBA00022448"/>
    </source>
</evidence>
<keyword evidence="4" id="KW-0812">Transmembrane</keyword>
<keyword evidence="13" id="KW-1185">Reference proteome</keyword>
<evidence type="ECO:0000256" key="11">
    <source>
        <dbReference type="SAM" id="MobiDB-lite"/>
    </source>
</evidence>
<evidence type="ECO:0000313" key="13">
    <source>
        <dbReference type="Proteomes" id="UP001527925"/>
    </source>
</evidence>
<comment type="similarity">
    <text evidence="2">Belongs to the Tim17/Tim22/Tim23 family.</text>
</comment>
<keyword evidence="8" id="KW-0811">Translocation</keyword>
<keyword evidence="7" id="KW-1133">Transmembrane helix</keyword>
<keyword evidence="5" id="KW-0999">Mitochondrion inner membrane</keyword>
<name>A0ABR4NJT5_9FUNG</name>
<dbReference type="EMBL" id="JADGIZ020000002">
    <property type="protein sequence ID" value="KAL2919773.1"/>
    <property type="molecule type" value="Genomic_DNA"/>
</dbReference>
<keyword evidence="10" id="KW-0472">Membrane</keyword>
<accession>A0ABR4NJT5</accession>
<reference evidence="12 13" key="1">
    <citation type="submission" date="2023-09" db="EMBL/GenBank/DDBJ databases">
        <title>Pangenome analysis of Batrachochytrium dendrobatidis and related Chytrids.</title>
        <authorList>
            <person name="Yacoub M.N."/>
            <person name="Stajich J.E."/>
            <person name="James T.Y."/>
        </authorList>
    </citation>
    <scope>NUCLEOTIDE SEQUENCE [LARGE SCALE GENOMIC DNA]</scope>
    <source>
        <strain evidence="12 13">JEL0888</strain>
    </source>
</reference>
<evidence type="ECO:0000256" key="8">
    <source>
        <dbReference type="ARBA" id="ARBA00023010"/>
    </source>
</evidence>
<evidence type="ECO:0000256" key="6">
    <source>
        <dbReference type="ARBA" id="ARBA00022927"/>
    </source>
</evidence>